<dbReference type="Gene3D" id="3.30.930.10">
    <property type="entry name" value="Bira Bifunctional Protein, Domain 2"/>
    <property type="match status" value="1"/>
</dbReference>
<dbReference type="InterPro" id="IPR004143">
    <property type="entry name" value="BPL_LPL_catalytic"/>
</dbReference>
<comment type="similarity">
    <text evidence="3">Belongs to the LplA family.</text>
</comment>
<evidence type="ECO:0000259" key="6">
    <source>
        <dbReference type="PROSITE" id="PS51733"/>
    </source>
</evidence>
<evidence type="ECO:0000313" key="8">
    <source>
        <dbReference type="Proteomes" id="UP000078544"/>
    </source>
</evidence>
<accession>A0A168E8J1</accession>
<proteinExistence type="inferred from homology"/>
<dbReference type="GO" id="GO:0009249">
    <property type="term" value="P:protein lipoylation"/>
    <property type="evidence" value="ECO:0007669"/>
    <property type="project" value="InterPro"/>
</dbReference>
<dbReference type="UniPathway" id="UPA00537">
    <property type="reaction ID" value="UER00595"/>
</dbReference>
<evidence type="ECO:0000256" key="1">
    <source>
        <dbReference type="ARBA" id="ARBA00003253"/>
    </source>
</evidence>
<keyword evidence="7" id="KW-0436">Ligase</keyword>
<keyword evidence="8" id="KW-1185">Reference proteome</keyword>
<dbReference type="OrthoDB" id="201621at2759"/>
<evidence type="ECO:0000256" key="5">
    <source>
        <dbReference type="SAM" id="MobiDB-lite"/>
    </source>
</evidence>
<sequence>MYFGPTEHLVVTNDVYANVVIKTILVSREVLTFRLGCDDALKAEVEHGLGGKPGVGVWFSRSGWQDGRESYGAVEPLQSSSTLRQKYSPSRANQRRNNYFNDTARWAQLRAFSVVKNNCHALVPFDAHRRLLVHRIMTLWARGVCRSRACRLARFFSADAAAHPSNKTQVYLSRCHDPLLNLSVEHRLLQITPPESTVLVLYVNGPCVVFGRNQNPWLELNLHRLAQIANTTTTTTQPDEGKGEGEAAAAAAWHDSVVKLVRRRSGGGTVFHDLGNVNFSVILPTAQFDRDRHADMVVRALQSLGRVRTRVNERHDIVVDSGSDAATTAAAARDSSSGSSSSARETATTTTTTKTFKISGSAYKLTRFRALHHGTCLLQSPNLASISGLLRSPAEPFIKARGVDSVRSPVTNVGLDTLVFQDAVVRQFAQMYGPADIYADFDDSARQDYHVQKGYDELAARDWIYGQTPRFAFRTYACEDDPRPRPQLPFDHRLHFEARHGLIEQFHVSQSRDFDARQCVGASLQDVHDWRAHLHRAGMHSSDARQVGAWMNHVLGAEFLRIQSPATMQSR</sequence>
<dbReference type="GO" id="GO:0017118">
    <property type="term" value="F:lipoyltransferase activity"/>
    <property type="evidence" value="ECO:0007669"/>
    <property type="project" value="TreeGrafter"/>
</dbReference>
<dbReference type="Pfam" id="PF21948">
    <property type="entry name" value="LplA-B_cat"/>
    <property type="match status" value="1"/>
</dbReference>
<name>A0A168E8J1_9HYPO</name>
<feature type="domain" description="BPL/LPL catalytic" evidence="6">
    <location>
        <begin position="193"/>
        <end position="436"/>
    </location>
</feature>
<protein>
    <recommendedName>
        <fullName evidence="4">Putative lipoate-protein ligase A</fullName>
    </recommendedName>
</protein>
<comment type="caution">
    <text evidence="7">The sequence shown here is derived from an EMBL/GenBank/DDBJ whole genome shotgun (WGS) entry which is preliminary data.</text>
</comment>
<reference evidence="7 8" key="1">
    <citation type="journal article" date="2016" name="Genome Biol. Evol.">
        <title>Divergent and convergent evolution of fungal pathogenicity.</title>
        <authorList>
            <person name="Shang Y."/>
            <person name="Xiao G."/>
            <person name="Zheng P."/>
            <person name="Cen K."/>
            <person name="Zhan S."/>
            <person name="Wang C."/>
        </authorList>
    </citation>
    <scope>NUCLEOTIDE SEQUENCE [LARGE SCALE GENOMIC DNA]</scope>
    <source>
        <strain evidence="7 8">RCEF 2490</strain>
    </source>
</reference>
<dbReference type="InterPro" id="IPR045864">
    <property type="entry name" value="aa-tRNA-synth_II/BPL/LPL"/>
</dbReference>
<dbReference type="Proteomes" id="UP000078544">
    <property type="component" value="Unassembled WGS sequence"/>
</dbReference>
<dbReference type="GO" id="GO:0016874">
    <property type="term" value="F:ligase activity"/>
    <property type="evidence" value="ECO:0007669"/>
    <property type="project" value="UniProtKB-KW"/>
</dbReference>
<dbReference type="EMBL" id="AZGY01000005">
    <property type="protein sequence ID" value="KZZ98534.1"/>
    <property type="molecule type" value="Genomic_DNA"/>
</dbReference>
<dbReference type="PANTHER" id="PTHR12561">
    <property type="entry name" value="LIPOATE-PROTEIN LIGASE"/>
    <property type="match status" value="1"/>
</dbReference>
<organism evidence="7 8">
    <name type="scientific">Moelleriella libera RCEF 2490</name>
    <dbReference type="NCBI Taxonomy" id="1081109"/>
    <lineage>
        <taxon>Eukaryota</taxon>
        <taxon>Fungi</taxon>
        <taxon>Dikarya</taxon>
        <taxon>Ascomycota</taxon>
        <taxon>Pezizomycotina</taxon>
        <taxon>Sordariomycetes</taxon>
        <taxon>Hypocreomycetidae</taxon>
        <taxon>Hypocreales</taxon>
        <taxon>Clavicipitaceae</taxon>
        <taxon>Moelleriella</taxon>
    </lineage>
</organism>
<dbReference type="SUPFAM" id="SSF55681">
    <property type="entry name" value="Class II aaRS and biotin synthetases"/>
    <property type="match status" value="1"/>
</dbReference>
<dbReference type="InterPro" id="IPR004562">
    <property type="entry name" value="LipoylTrfase_LipoateP_Ligase"/>
</dbReference>
<dbReference type="GO" id="GO:0005739">
    <property type="term" value="C:mitochondrion"/>
    <property type="evidence" value="ECO:0007669"/>
    <property type="project" value="TreeGrafter"/>
</dbReference>
<evidence type="ECO:0000256" key="4">
    <source>
        <dbReference type="ARBA" id="ARBA00015925"/>
    </source>
</evidence>
<feature type="region of interest" description="Disordered" evidence="5">
    <location>
        <begin position="322"/>
        <end position="351"/>
    </location>
</feature>
<dbReference type="PANTHER" id="PTHR12561:SF3">
    <property type="entry name" value="LIPOYLTRANSFERASE 1, MITOCHONDRIAL"/>
    <property type="match status" value="1"/>
</dbReference>
<gene>
    <name evidence="7" type="ORF">AAL_03052</name>
</gene>
<evidence type="ECO:0000256" key="2">
    <source>
        <dbReference type="ARBA" id="ARBA00005085"/>
    </source>
</evidence>
<dbReference type="AlphaFoldDB" id="A0A168E8J1"/>
<evidence type="ECO:0000256" key="3">
    <source>
        <dbReference type="ARBA" id="ARBA00008242"/>
    </source>
</evidence>
<evidence type="ECO:0000313" key="7">
    <source>
        <dbReference type="EMBL" id="KZZ98534.1"/>
    </source>
</evidence>
<comment type="pathway">
    <text evidence="2">Protein modification; protein lipoylation via exogenous pathway; protein N(6)-(lipoyl)lysine from lipoate: step 2/2.</text>
</comment>
<comment type="function">
    <text evidence="1">Catalyzes both the ATP-dependent activation of exogenously supplied lipoate to lipoyl-AMP and the transfer of the activated lipoyl onto the lipoyl domains of lipoate-dependent enzymes.</text>
</comment>
<dbReference type="STRING" id="1081109.A0A168E8J1"/>
<dbReference type="PROSITE" id="PS51733">
    <property type="entry name" value="BPL_LPL_CATALYTIC"/>
    <property type="match status" value="1"/>
</dbReference>